<evidence type="ECO:0000259" key="8">
    <source>
        <dbReference type="PROSITE" id="PS51339"/>
    </source>
</evidence>
<protein>
    <submittedName>
        <fullName evidence="9">Myotubularin-related protein 6</fullName>
    </submittedName>
</protein>
<dbReference type="InterPro" id="IPR048994">
    <property type="entry name" value="PH-GRAM_MTMR6-9"/>
</dbReference>
<dbReference type="GO" id="GO:0005737">
    <property type="term" value="C:cytoplasm"/>
    <property type="evidence" value="ECO:0007669"/>
    <property type="project" value="TreeGrafter"/>
</dbReference>
<evidence type="ECO:0000256" key="2">
    <source>
        <dbReference type="ARBA" id="ARBA00022801"/>
    </source>
</evidence>
<dbReference type="GO" id="GO:0106018">
    <property type="term" value="F:phosphatidylinositol-3,5-bisphosphate phosphatase activity"/>
    <property type="evidence" value="ECO:0007669"/>
    <property type="project" value="TreeGrafter"/>
</dbReference>
<dbReference type="InterPro" id="IPR029021">
    <property type="entry name" value="Prot-tyrosine_phosphatase-like"/>
</dbReference>
<dbReference type="STRING" id="9402.L5KET8"/>
<dbReference type="eggNOG" id="KOG1089">
    <property type="taxonomic scope" value="Eukaryota"/>
</dbReference>
<feature type="region of interest" description="Disordered" evidence="7">
    <location>
        <begin position="69"/>
        <end position="102"/>
    </location>
</feature>
<keyword evidence="2" id="KW-0378">Hydrolase</keyword>
<dbReference type="InterPro" id="IPR003595">
    <property type="entry name" value="Tyr_Pase_cat"/>
</dbReference>
<dbReference type="FunFam" id="2.30.29.30:FF:000135">
    <property type="entry name" value="Myotubularin related protein 6"/>
    <property type="match status" value="1"/>
</dbReference>
<name>L5KET8_PTEAL</name>
<feature type="active site" description="Phosphocysteine intermediate" evidence="4">
    <location>
        <position position="631"/>
    </location>
</feature>
<dbReference type="InterPro" id="IPR016130">
    <property type="entry name" value="Tyr_Pase_AS"/>
</dbReference>
<reference evidence="10" key="1">
    <citation type="journal article" date="2013" name="Science">
        <title>Comparative analysis of bat genomes provides insight into the evolution of flight and immunity.</title>
        <authorList>
            <person name="Zhang G."/>
            <person name="Cowled C."/>
            <person name="Shi Z."/>
            <person name="Huang Z."/>
            <person name="Bishop-Lilly K.A."/>
            <person name="Fang X."/>
            <person name="Wynne J.W."/>
            <person name="Xiong Z."/>
            <person name="Baker M.L."/>
            <person name="Zhao W."/>
            <person name="Tachedjian M."/>
            <person name="Zhu Y."/>
            <person name="Zhou P."/>
            <person name="Jiang X."/>
            <person name="Ng J."/>
            <person name="Yang L."/>
            <person name="Wu L."/>
            <person name="Xiao J."/>
            <person name="Feng Y."/>
            <person name="Chen Y."/>
            <person name="Sun X."/>
            <person name="Zhang Y."/>
            <person name="Marsh G.A."/>
            <person name="Crameri G."/>
            <person name="Broder C.C."/>
            <person name="Frey K.G."/>
            <person name="Wang L.F."/>
            <person name="Wang J."/>
        </authorList>
    </citation>
    <scope>NUCLEOTIDE SEQUENCE [LARGE SCALE GENOMIC DNA]</scope>
</reference>
<evidence type="ECO:0000313" key="10">
    <source>
        <dbReference type="Proteomes" id="UP000010552"/>
    </source>
</evidence>
<proteinExistence type="inferred from homology"/>
<dbReference type="GO" id="GO:0004438">
    <property type="term" value="F:phosphatidylinositol-3-phosphate phosphatase activity"/>
    <property type="evidence" value="ECO:0007669"/>
    <property type="project" value="TreeGrafter"/>
</dbReference>
<dbReference type="Pfam" id="PF21098">
    <property type="entry name" value="PH-GRAM_MTMR6-like"/>
    <property type="match status" value="1"/>
</dbReference>
<comment type="similarity">
    <text evidence="1">Belongs to the protein-tyrosine phosphatase family. Non-receptor class myotubularin subfamily.</text>
</comment>
<evidence type="ECO:0000256" key="3">
    <source>
        <dbReference type="ARBA" id="ARBA00023098"/>
    </source>
</evidence>
<dbReference type="PROSITE" id="PS00383">
    <property type="entry name" value="TYR_PHOSPHATASE_1"/>
    <property type="match status" value="1"/>
</dbReference>
<organism evidence="9 10">
    <name type="scientific">Pteropus alecto</name>
    <name type="common">Black flying fox</name>
    <dbReference type="NCBI Taxonomy" id="9402"/>
    <lineage>
        <taxon>Eukaryota</taxon>
        <taxon>Metazoa</taxon>
        <taxon>Chordata</taxon>
        <taxon>Craniata</taxon>
        <taxon>Vertebrata</taxon>
        <taxon>Euteleostomi</taxon>
        <taxon>Mammalia</taxon>
        <taxon>Eutheria</taxon>
        <taxon>Laurasiatheria</taxon>
        <taxon>Chiroptera</taxon>
        <taxon>Yinpterochiroptera</taxon>
        <taxon>Pteropodoidea</taxon>
        <taxon>Pteropodidae</taxon>
        <taxon>Pteropodinae</taxon>
        <taxon>Pteropus</taxon>
    </lineage>
</organism>
<evidence type="ECO:0000256" key="7">
    <source>
        <dbReference type="SAM" id="MobiDB-lite"/>
    </source>
</evidence>
<dbReference type="GO" id="GO:0046856">
    <property type="term" value="P:phosphatidylinositol dephosphorylation"/>
    <property type="evidence" value="ECO:0007669"/>
    <property type="project" value="TreeGrafter"/>
</dbReference>
<dbReference type="EMBL" id="KB030834">
    <property type="protein sequence ID" value="ELK09301.1"/>
    <property type="molecule type" value="Genomic_DNA"/>
</dbReference>
<sequence>MKWKAVRHWSLKPFSGIELESRKLLQLKEFHKCVILKQPPHFLAVTKRWSPPSFYCHCPALKSSMMPGELKPSDRTSPDVGQMKCRGPHHTPQEQATCTRPGGPATCSVHPLDLSALIYALQSTLRQLGTLSDTRDQDESIYRLLPIKSTHPGEEVAPANRQTRPVLIIPSLKSICMANKYMKRCSTSLAIREMQIKTTMRYHLTPIRRALINRTNNNKCWRECGEIGILKHCWWDCKLVRPLWKTVWRFLKKLRIDLPYDPAIPVEQVKLLDRFSTSNKSLTGTLYLTATHLLFIDSHQKETWILHHHIASVEKLALTTSGCPLVIQCKNFRIVHFIVPRERDCHDIYNSLLQLSKQAKYEDLYAFSYNPKQNDSERLQGWQLIDLAKEYERMGVPNSNWQLSDANREYKICETYPRELYVPRIASKPIIVGSSKFRSKGRFPVLCYYHQHKEAAICRCSQPLSGFSARCLEDEHLLQAISKANPVNRYMYVVDTRPKHRMQSWWATQKDIGRIIVRISSKIWNDEKIRESDEKKRLNAMANRAAGKGYENEDNYSNIRFQFVGIENIHVMRSSLQKLLEVSGTKGLSVNDFYSGLESSGWLRHIKAVMDAAIFLAKAIMVENASVLVHCSDGWDRTSQVCSLGSLLLDSYYRTVKGFMVLIEKDWISFGHKFSERCGHLDGDPKEVSPVFTQFLECVWHLTEQFPQAFEFNEAFLLQIHEHIHSCQFGNFLGNCQKEREELKLKEKTYSLWPFLLDDQKKYFNPLYKSQKLAVLEPNTVSFNFKFWRNMYHQFDRTLHPRQLVCNITVNMNEENEQLEKDIKDLESKIKQHKKEQIDGVFTKELLHSVHPESPTLKTSLCFKEPALPPVSDTLRTIEGSSPADNRYSSYAEEFAKPEPAMVSLEYGVARMTC</sequence>
<evidence type="ECO:0000256" key="6">
    <source>
        <dbReference type="SAM" id="Coils"/>
    </source>
</evidence>
<evidence type="ECO:0000256" key="1">
    <source>
        <dbReference type="ARBA" id="ARBA00007471"/>
    </source>
</evidence>
<keyword evidence="6" id="KW-0175">Coiled coil</keyword>
<dbReference type="GO" id="GO:0005635">
    <property type="term" value="C:nuclear envelope"/>
    <property type="evidence" value="ECO:0007669"/>
    <property type="project" value="TreeGrafter"/>
</dbReference>
<gene>
    <name evidence="9" type="ORF">PAL_GLEAN10010670</name>
</gene>
<feature type="binding site" evidence="5">
    <location>
        <begin position="568"/>
        <end position="569"/>
    </location>
    <ligand>
        <name>substrate</name>
    </ligand>
</feature>
<keyword evidence="3" id="KW-0443">Lipid metabolism</keyword>
<evidence type="ECO:0000256" key="4">
    <source>
        <dbReference type="PIRSR" id="PIRSR630564-1"/>
    </source>
</evidence>
<dbReference type="PANTHER" id="PTHR10807:SF34">
    <property type="entry name" value="MYOTUBULARIN-RELATED PROTEIN 6"/>
    <property type="match status" value="1"/>
</dbReference>
<feature type="coiled-coil region" evidence="6">
    <location>
        <begin position="809"/>
        <end position="836"/>
    </location>
</feature>
<dbReference type="Pfam" id="PF06602">
    <property type="entry name" value="Myotub-related"/>
    <property type="match status" value="1"/>
</dbReference>
<dbReference type="InterPro" id="IPR010569">
    <property type="entry name" value="Myotubularin-like_Pase_dom"/>
</dbReference>
<dbReference type="PANTHER" id="PTHR10807">
    <property type="entry name" value="MYOTUBULARIN-RELATED"/>
    <property type="match status" value="1"/>
</dbReference>
<feature type="binding site" evidence="5">
    <location>
        <begin position="631"/>
        <end position="637"/>
    </location>
    <ligand>
        <name>substrate</name>
    </ligand>
</feature>
<dbReference type="InterPro" id="IPR011993">
    <property type="entry name" value="PH-like_dom_sf"/>
</dbReference>
<dbReference type="SMART" id="SM00404">
    <property type="entry name" value="PTPc_motif"/>
    <property type="match status" value="1"/>
</dbReference>
<dbReference type="Gene3D" id="2.30.29.30">
    <property type="entry name" value="Pleckstrin-homology domain (PH domain)/Phosphotyrosine-binding domain (PTB)"/>
    <property type="match status" value="1"/>
</dbReference>
<accession>L5KET8</accession>
<keyword evidence="10" id="KW-1185">Reference proteome</keyword>
<evidence type="ECO:0000313" key="9">
    <source>
        <dbReference type="EMBL" id="ELK09301.1"/>
    </source>
</evidence>
<evidence type="ECO:0000256" key="5">
    <source>
        <dbReference type="PIRSR" id="PIRSR630564-2"/>
    </source>
</evidence>
<dbReference type="PROSITE" id="PS51339">
    <property type="entry name" value="PPASE_MYOTUBULARIN"/>
    <property type="match status" value="1"/>
</dbReference>
<dbReference type="InParanoid" id="L5KET8"/>
<dbReference type="SUPFAM" id="SSF52799">
    <property type="entry name" value="(Phosphotyrosine protein) phosphatases II"/>
    <property type="match status" value="1"/>
</dbReference>
<dbReference type="AlphaFoldDB" id="L5KET8"/>
<dbReference type="Proteomes" id="UP000010552">
    <property type="component" value="Unassembled WGS sequence"/>
</dbReference>
<dbReference type="SUPFAM" id="SSF50729">
    <property type="entry name" value="PH domain-like"/>
    <property type="match status" value="1"/>
</dbReference>
<dbReference type="InterPro" id="IPR030564">
    <property type="entry name" value="Myotubularin"/>
</dbReference>
<feature type="domain" description="Myotubularin phosphatase" evidence="8">
    <location>
        <begin position="381"/>
        <end position="792"/>
    </location>
</feature>